<dbReference type="Pfam" id="PF17107">
    <property type="entry name" value="SesA"/>
    <property type="match status" value="1"/>
</dbReference>
<dbReference type="InterPro" id="IPR000845">
    <property type="entry name" value="Nucleoside_phosphorylase_d"/>
</dbReference>
<dbReference type="AlphaFoldDB" id="A0A2T4BS64"/>
<evidence type="ECO:0000313" key="4">
    <source>
        <dbReference type="EMBL" id="PTB72140.1"/>
    </source>
</evidence>
<name>A0A2T4BS64_TRILO</name>
<accession>A0A2T4BS64</accession>
<dbReference type="GO" id="GO:0003824">
    <property type="term" value="F:catalytic activity"/>
    <property type="evidence" value="ECO:0007669"/>
    <property type="project" value="InterPro"/>
</dbReference>
<dbReference type="SUPFAM" id="SSF53167">
    <property type="entry name" value="Purine and uridine phosphorylases"/>
    <property type="match status" value="1"/>
</dbReference>
<dbReference type="PANTHER" id="PTHR46082">
    <property type="entry name" value="ATP/GTP-BINDING PROTEIN-RELATED"/>
    <property type="match status" value="1"/>
</dbReference>
<reference evidence="4 5" key="1">
    <citation type="submission" date="2016-07" db="EMBL/GenBank/DDBJ databases">
        <title>Multiple horizontal gene transfer events from other fungi enriched the ability of initially mycotrophic Trichoderma (Ascomycota) to feed on dead plant biomass.</title>
        <authorList>
            <consortium name="DOE Joint Genome Institute"/>
            <person name="Aerts A."/>
            <person name="Atanasova L."/>
            <person name="Chenthamara K."/>
            <person name="Zhang J."/>
            <person name="Grujic M."/>
            <person name="Henrissat B."/>
            <person name="Kuo A."/>
            <person name="Salamov A."/>
            <person name="Lipzen A."/>
            <person name="Labutti K."/>
            <person name="Barry K."/>
            <person name="Miao Y."/>
            <person name="Rahimi M.J."/>
            <person name="Shen Q."/>
            <person name="Grigoriev I.V."/>
            <person name="Kubicek C.P."/>
            <person name="Druzhinina I.S."/>
        </authorList>
    </citation>
    <scope>NUCLEOTIDE SEQUENCE [LARGE SCALE GENOMIC DNA]</scope>
    <source>
        <strain evidence="4 5">ATCC 18648</strain>
    </source>
</reference>
<protein>
    <submittedName>
        <fullName evidence="4">Purine and uridine phosphorylase</fullName>
    </submittedName>
</protein>
<keyword evidence="5" id="KW-1185">Reference proteome</keyword>
<feature type="compositionally biased region" description="Polar residues" evidence="1">
    <location>
        <begin position="224"/>
        <end position="238"/>
    </location>
</feature>
<feature type="compositionally biased region" description="Basic and acidic residues" evidence="1">
    <location>
        <begin position="243"/>
        <end position="253"/>
    </location>
</feature>
<dbReference type="PANTHER" id="PTHR46082:SF6">
    <property type="entry name" value="AAA+ ATPASE DOMAIN-CONTAINING PROTEIN-RELATED"/>
    <property type="match status" value="1"/>
</dbReference>
<dbReference type="Proteomes" id="UP000240760">
    <property type="component" value="Unassembled WGS sequence"/>
</dbReference>
<evidence type="ECO:0000256" key="1">
    <source>
        <dbReference type="SAM" id="MobiDB-lite"/>
    </source>
</evidence>
<dbReference type="EMBL" id="KZ679143">
    <property type="protein sequence ID" value="PTB72140.1"/>
    <property type="molecule type" value="Genomic_DNA"/>
</dbReference>
<dbReference type="InterPro" id="IPR031352">
    <property type="entry name" value="SesA"/>
</dbReference>
<dbReference type="InterPro" id="IPR053137">
    <property type="entry name" value="NLR-like"/>
</dbReference>
<feature type="domain" description="Nucleoside phosphorylase" evidence="2">
    <location>
        <begin position="293"/>
        <end position="409"/>
    </location>
</feature>
<dbReference type="Pfam" id="PF01048">
    <property type="entry name" value="PNP_UDP_1"/>
    <property type="match status" value="1"/>
</dbReference>
<evidence type="ECO:0000259" key="3">
    <source>
        <dbReference type="Pfam" id="PF17107"/>
    </source>
</evidence>
<dbReference type="Gene3D" id="3.40.50.1580">
    <property type="entry name" value="Nucleoside phosphorylase domain"/>
    <property type="match status" value="1"/>
</dbReference>
<evidence type="ECO:0000313" key="5">
    <source>
        <dbReference type="Proteomes" id="UP000240760"/>
    </source>
</evidence>
<organism evidence="4 5">
    <name type="scientific">Trichoderma longibrachiatum ATCC 18648</name>
    <dbReference type="NCBI Taxonomy" id="983965"/>
    <lineage>
        <taxon>Eukaryota</taxon>
        <taxon>Fungi</taxon>
        <taxon>Dikarya</taxon>
        <taxon>Ascomycota</taxon>
        <taxon>Pezizomycotina</taxon>
        <taxon>Sordariomycetes</taxon>
        <taxon>Hypocreomycetidae</taxon>
        <taxon>Hypocreales</taxon>
        <taxon>Hypocreaceae</taxon>
        <taxon>Trichoderma</taxon>
    </lineage>
</organism>
<evidence type="ECO:0000259" key="2">
    <source>
        <dbReference type="Pfam" id="PF01048"/>
    </source>
</evidence>
<proteinExistence type="predicted"/>
<gene>
    <name evidence="4" type="ORF">M440DRAFT_1385326</name>
</gene>
<dbReference type="GO" id="GO:0009116">
    <property type="term" value="P:nucleoside metabolic process"/>
    <property type="evidence" value="ECO:0007669"/>
    <property type="project" value="InterPro"/>
</dbReference>
<dbReference type="STRING" id="983965.A0A2T4BS64"/>
<sequence length="628" mass="69271">MDPRRIIKSALATIQAISSHYENELEELADLPHEFTKVNQYLSLTQATLRYARDYPAWDESSQAAVHLLVTGVEKRAKMLQRVLSRVATDVERHTGDRSVLESYRIILSKLGKSYSVEALMLGILEDLNALSTNQLLKPANSNLFAELKDAMGEMSKVESSVEEADICSAGTQFTQHIASGGTGHQSHYSGQGQQINTGSGGITNYHATSINFADAFLLEAPSPQHNETNRQTDQSRYASRPVDGKNFDRGKDTGGLSGYFPHDHPETETLEGLNQRVTVRRGRPCRREDFQIAIICALPLEYDAVTLLFEQFWDENESFGRARGDTNSYTTGRMGTFDVVLALLPNMGTAAAAGAAASFRSSYCSLQLVFLVGICGGVPGKGVNQVHLGDVVISRSAVQYDLGKQYPETFITKDTTDYSLGRPNKNVRSLVALFESEFGRERLQQKASAHLEALQSEAVRKRRRSNYQYPGIDNDRLFPPTYRHKHRGAQVCVFCDDQSDGFCAEAAGTSCVELGCDESQLVERARSKENEPQQTEELRPRILVGQIASGSTVMKSGEHRDQVAREHNVIAFEMEGAGVWDEIPCIIVKGVCDYADSHKNDLWQPYAAAAAASVMKAALGRYDMADG</sequence>
<feature type="region of interest" description="Disordered" evidence="1">
    <location>
        <begin position="224"/>
        <end position="268"/>
    </location>
</feature>
<feature type="domain" description="NACHT-NTPase and P-loop NTPases N-terminal" evidence="3">
    <location>
        <begin position="7"/>
        <end position="131"/>
    </location>
</feature>
<dbReference type="OrthoDB" id="20872at2759"/>
<dbReference type="InterPro" id="IPR035994">
    <property type="entry name" value="Nucleoside_phosphorylase_sf"/>
</dbReference>